<comment type="caution">
    <text evidence="2">The sequence shown here is derived from an EMBL/GenBank/DDBJ whole genome shotgun (WGS) entry which is preliminary data.</text>
</comment>
<evidence type="ECO:0000313" key="2">
    <source>
        <dbReference type="EMBL" id="KAK6788058.1"/>
    </source>
</evidence>
<gene>
    <name evidence="2" type="ORF">RDI58_016583</name>
</gene>
<dbReference type="EMBL" id="JBANQN010000006">
    <property type="protein sequence ID" value="KAK6788058.1"/>
    <property type="molecule type" value="Genomic_DNA"/>
</dbReference>
<dbReference type="InterPro" id="IPR026960">
    <property type="entry name" value="RVT-Znf"/>
</dbReference>
<organism evidence="2 3">
    <name type="scientific">Solanum bulbocastanum</name>
    <name type="common">Wild potato</name>
    <dbReference type="NCBI Taxonomy" id="147425"/>
    <lineage>
        <taxon>Eukaryota</taxon>
        <taxon>Viridiplantae</taxon>
        <taxon>Streptophyta</taxon>
        <taxon>Embryophyta</taxon>
        <taxon>Tracheophyta</taxon>
        <taxon>Spermatophyta</taxon>
        <taxon>Magnoliopsida</taxon>
        <taxon>eudicotyledons</taxon>
        <taxon>Gunneridae</taxon>
        <taxon>Pentapetalae</taxon>
        <taxon>asterids</taxon>
        <taxon>lamiids</taxon>
        <taxon>Solanales</taxon>
        <taxon>Solanaceae</taxon>
        <taxon>Solanoideae</taxon>
        <taxon>Solaneae</taxon>
        <taxon>Solanum</taxon>
    </lineage>
</organism>
<sequence>MAFMMWRMWKFKIPVDDRLRRWGLEGPSRYWCCDKPDQETRFHVFLKSNFANRTWSYFCSFAGLNITGLQLREVIMLWWGANIKPHQKSFYRAMPSSIIWELWKKRNKKKHKERTSPYQESYIM</sequence>
<dbReference type="Proteomes" id="UP001371456">
    <property type="component" value="Unassembled WGS sequence"/>
</dbReference>
<feature type="domain" description="Reverse transcriptase zinc-binding" evidence="1">
    <location>
        <begin position="1"/>
        <end position="55"/>
    </location>
</feature>
<protein>
    <recommendedName>
        <fullName evidence="1">Reverse transcriptase zinc-binding domain-containing protein</fullName>
    </recommendedName>
</protein>
<dbReference type="Pfam" id="PF13966">
    <property type="entry name" value="zf-RVT"/>
    <property type="match status" value="1"/>
</dbReference>
<name>A0AAN8TGF9_SOLBU</name>
<reference evidence="2 3" key="1">
    <citation type="submission" date="2024-02" db="EMBL/GenBank/DDBJ databases">
        <title>de novo genome assembly of Solanum bulbocastanum strain 11H21.</title>
        <authorList>
            <person name="Hosaka A.J."/>
        </authorList>
    </citation>
    <scope>NUCLEOTIDE SEQUENCE [LARGE SCALE GENOMIC DNA]</scope>
    <source>
        <tissue evidence="2">Young leaves</tissue>
    </source>
</reference>
<keyword evidence="3" id="KW-1185">Reference proteome</keyword>
<evidence type="ECO:0000313" key="3">
    <source>
        <dbReference type="Proteomes" id="UP001371456"/>
    </source>
</evidence>
<proteinExistence type="predicted"/>
<evidence type="ECO:0000259" key="1">
    <source>
        <dbReference type="Pfam" id="PF13966"/>
    </source>
</evidence>
<accession>A0AAN8TGF9</accession>
<dbReference type="AlphaFoldDB" id="A0AAN8TGF9"/>